<evidence type="ECO:0000256" key="3">
    <source>
        <dbReference type="ARBA" id="ARBA00022692"/>
    </source>
</evidence>
<protein>
    <submittedName>
        <fullName evidence="8">Phenylalanine-specific permease</fullName>
    </submittedName>
</protein>
<feature type="transmembrane region" description="Helical" evidence="6">
    <location>
        <begin position="97"/>
        <end position="119"/>
    </location>
</feature>
<keyword evidence="3 6" id="KW-0812">Transmembrane</keyword>
<dbReference type="AlphaFoldDB" id="A0A2X4TGZ7"/>
<evidence type="ECO:0000256" key="6">
    <source>
        <dbReference type="SAM" id="Phobius"/>
    </source>
</evidence>
<evidence type="ECO:0000259" key="7">
    <source>
        <dbReference type="Pfam" id="PF00324"/>
    </source>
</evidence>
<sequence length="121" mass="12892">MKNASTASGASVSDAASKNEPTLQRGLQNRHIQLIALGGAIGTGLFLGIGPAIQMAGRLFCWAMALRIIAFLIMRQLGEMVVEEPVSGSFAHFAWKYWGPFAGFLSAGTIGSCLCWSGWRS</sequence>
<keyword evidence="2" id="KW-0813">Transport</keyword>
<feature type="domain" description="Amino acid permease/ SLC12A" evidence="7">
    <location>
        <begin position="31"/>
        <end position="105"/>
    </location>
</feature>
<dbReference type="PANTHER" id="PTHR43495:SF3">
    <property type="entry name" value="PHENYLALANINE-SPECIFIC PERMEASE"/>
    <property type="match status" value="1"/>
</dbReference>
<proteinExistence type="predicted"/>
<evidence type="ECO:0000256" key="1">
    <source>
        <dbReference type="ARBA" id="ARBA00004141"/>
    </source>
</evidence>
<keyword evidence="9" id="KW-1185">Reference proteome</keyword>
<dbReference type="EMBL" id="LS483466">
    <property type="protein sequence ID" value="SQI26656.1"/>
    <property type="molecule type" value="Genomic_DNA"/>
</dbReference>
<keyword evidence="4 6" id="KW-1133">Transmembrane helix</keyword>
<accession>A0A2X4TGZ7</accession>
<evidence type="ECO:0000256" key="2">
    <source>
        <dbReference type="ARBA" id="ARBA00022448"/>
    </source>
</evidence>
<evidence type="ECO:0000313" key="9">
    <source>
        <dbReference type="Proteomes" id="UP000248731"/>
    </source>
</evidence>
<dbReference type="Pfam" id="PF00324">
    <property type="entry name" value="AA_permease"/>
    <property type="match status" value="1"/>
</dbReference>
<name>A0A2X4TGZ7_SALER</name>
<gene>
    <name evidence="8" type="primary">pheP_4</name>
    <name evidence="8" type="ORF">NCTC7307_04022</name>
</gene>
<dbReference type="GO" id="GO:0055085">
    <property type="term" value="P:transmembrane transport"/>
    <property type="evidence" value="ECO:0007669"/>
    <property type="project" value="InterPro"/>
</dbReference>
<evidence type="ECO:0000256" key="5">
    <source>
        <dbReference type="ARBA" id="ARBA00023136"/>
    </source>
</evidence>
<reference evidence="8 9" key="1">
    <citation type="submission" date="2018-06" db="EMBL/GenBank/DDBJ databases">
        <authorList>
            <consortium name="Pathogen Informatics"/>
            <person name="Doyle S."/>
        </authorList>
    </citation>
    <scope>NUCLEOTIDE SEQUENCE [LARGE SCALE GENOMIC DNA]</scope>
    <source>
        <strain evidence="8 9">NCTC7307</strain>
    </source>
</reference>
<dbReference type="GO" id="GO:0016020">
    <property type="term" value="C:membrane"/>
    <property type="evidence" value="ECO:0007669"/>
    <property type="project" value="UniProtKB-SubCell"/>
</dbReference>
<dbReference type="PANTHER" id="PTHR43495">
    <property type="entry name" value="GABA PERMEASE"/>
    <property type="match status" value="1"/>
</dbReference>
<dbReference type="Gene3D" id="1.20.1740.10">
    <property type="entry name" value="Amino acid/polyamine transporter I"/>
    <property type="match status" value="1"/>
</dbReference>
<evidence type="ECO:0000313" key="8">
    <source>
        <dbReference type="EMBL" id="SQI26656.1"/>
    </source>
</evidence>
<evidence type="ECO:0000256" key="4">
    <source>
        <dbReference type="ARBA" id="ARBA00022989"/>
    </source>
</evidence>
<dbReference type="Proteomes" id="UP000248731">
    <property type="component" value="Chromosome 1"/>
</dbReference>
<organism evidence="8 9">
    <name type="scientific">Salmonella enterica subsp. arizonae</name>
    <dbReference type="NCBI Taxonomy" id="59203"/>
    <lineage>
        <taxon>Bacteria</taxon>
        <taxon>Pseudomonadati</taxon>
        <taxon>Pseudomonadota</taxon>
        <taxon>Gammaproteobacteria</taxon>
        <taxon>Enterobacterales</taxon>
        <taxon>Enterobacteriaceae</taxon>
        <taxon>Salmonella</taxon>
    </lineage>
</organism>
<feature type="transmembrane region" description="Helical" evidence="6">
    <location>
        <begin position="32"/>
        <end position="52"/>
    </location>
</feature>
<keyword evidence="5 6" id="KW-0472">Membrane</keyword>
<comment type="subcellular location">
    <subcellularLocation>
        <location evidence="1">Membrane</location>
        <topology evidence="1">Multi-pass membrane protein</topology>
    </subcellularLocation>
</comment>
<dbReference type="InterPro" id="IPR004841">
    <property type="entry name" value="AA-permease/SLC12A_dom"/>
</dbReference>